<dbReference type="EMBL" id="JBHSFS010000002">
    <property type="protein sequence ID" value="MFC4512280.1"/>
    <property type="molecule type" value="Genomic_DNA"/>
</dbReference>
<dbReference type="Proteomes" id="UP001595990">
    <property type="component" value="Unassembled WGS sequence"/>
</dbReference>
<keyword evidence="2" id="KW-1185">Reference proteome</keyword>
<sequence>MPSYKPLDRVSVLYRSTTHGTVLALGQRVEKVEPHERHGQRVWVSMPDDAAEPLAGYYADSDHIEHMEADPIAWQSPGYLYTNLMWWLKVAANGSTGPRLVDGHIVEAPHTDKERVGAAFRASLYIYALRHADPRLFARWEASEIEAAHP</sequence>
<protein>
    <submittedName>
        <fullName evidence="1">Uncharacterized protein</fullName>
    </submittedName>
</protein>
<dbReference type="RefSeq" id="WP_417922356.1">
    <property type="nucleotide sequence ID" value="NZ_JBHSFS010000002.1"/>
</dbReference>
<reference evidence="2" key="1">
    <citation type="journal article" date="2019" name="Int. J. Syst. Evol. Microbiol.">
        <title>The Global Catalogue of Microorganisms (GCM) 10K type strain sequencing project: providing services to taxonomists for standard genome sequencing and annotation.</title>
        <authorList>
            <consortium name="The Broad Institute Genomics Platform"/>
            <consortium name="The Broad Institute Genome Sequencing Center for Infectious Disease"/>
            <person name="Wu L."/>
            <person name="Ma J."/>
        </authorList>
    </citation>
    <scope>NUCLEOTIDE SEQUENCE [LARGE SCALE GENOMIC DNA]</scope>
    <source>
        <strain evidence="2">CECT 8064</strain>
    </source>
</reference>
<proteinExistence type="predicted"/>
<organism evidence="1 2">
    <name type="scientific">Streptomyces ehimensis</name>
    <dbReference type="NCBI Taxonomy" id="68195"/>
    <lineage>
        <taxon>Bacteria</taxon>
        <taxon>Bacillati</taxon>
        <taxon>Actinomycetota</taxon>
        <taxon>Actinomycetes</taxon>
        <taxon>Kitasatosporales</taxon>
        <taxon>Streptomycetaceae</taxon>
        <taxon>Streptomyces</taxon>
    </lineage>
</organism>
<evidence type="ECO:0000313" key="2">
    <source>
        <dbReference type="Proteomes" id="UP001595990"/>
    </source>
</evidence>
<accession>A0ABV9BDV6</accession>
<comment type="caution">
    <text evidence="1">The sequence shown here is derived from an EMBL/GenBank/DDBJ whole genome shotgun (WGS) entry which is preliminary data.</text>
</comment>
<evidence type="ECO:0000313" key="1">
    <source>
        <dbReference type="EMBL" id="MFC4512280.1"/>
    </source>
</evidence>
<gene>
    <name evidence="1" type="ORF">ACFPEN_04945</name>
</gene>
<name>A0ABV9BDV6_9ACTN</name>